<dbReference type="Proteomes" id="UP000198571">
    <property type="component" value="Unassembled WGS sequence"/>
</dbReference>
<dbReference type="CDD" id="cd07040">
    <property type="entry name" value="HP"/>
    <property type="match status" value="1"/>
</dbReference>
<dbReference type="InterPro" id="IPR029033">
    <property type="entry name" value="His_PPase_superfam"/>
</dbReference>
<dbReference type="AlphaFoldDB" id="A0A1H9S661"/>
<evidence type="ECO:0000313" key="2">
    <source>
        <dbReference type="Proteomes" id="UP000198571"/>
    </source>
</evidence>
<sequence>MITGWLGMAAVVTKEAEVLNPNVWQHIHLRGYPKLNGGELLNPHLFCPCSLNPYWFPGYSSNIPAFVNSTSYNNFSDRVCVHSFPQLLMKGSLLEILQSGGLIIYARHGEATIGEDEPDYNLMDCSTQRNLSMKGRYQASLYGMTFRHLAIPVQYPVVASPFCRTRESVELAFGKENVQVDWSLEKLFLLSAETSFKEKQAGSKVLNEVLESPPLRGCNKVIIAHSFPEGTGLGPIPNMGSVIVKPLGRGRGYGIVAKLTLPQFINLY</sequence>
<evidence type="ECO:0000313" key="1">
    <source>
        <dbReference type="EMBL" id="SER80546.1"/>
    </source>
</evidence>
<dbReference type="SUPFAM" id="SSF53254">
    <property type="entry name" value="Phosphoglycerate mutase-like"/>
    <property type="match status" value="1"/>
</dbReference>
<reference evidence="2" key="1">
    <citation type="submission" date="2016-10" db="EMBL/GenBank/DDBJ databases">
        <authorList>
            <person name="Varghese N."/>
            <person name="Submissions S."/>
        </authorList>
    </citation>
    <scope>NUCLEOTIDE SEQUENCE [LARGE SCALE GENOMIC DNA]</scope>
    <source>
        <strain evidence="2">S9</strain>
    </source>
</reference>
<gene>
    <name evidence="1" type="ORF">SAMN05518684_10450</name>
</gene>
<dbReference type="STRING" id="1601833.SAMN05518684_10450"/>
<dbReference type="RefSeq" id="WP_245732967.1">
    <property type="nucleotide sequence ID" value="NZ_FOGT01000004.1"/>
</dbReference>
<proteinExistence type="predicted"/>
<name>A0A1H9S661_9BACI</name>
<protein>
    <recommendedName>
        <fullName evidence="3">Histidine phosphatase superfamily (Branch 1)</fullName>
    </recommendedName>
</protein>
<dbReference type="EMBL" id="FOGT01000004">
    <property type="protein sequence ID" value="SER80546.1"/>
    <property type="molecule type" value="Genomic_DNA"/>
</dbReference>
<organism evidence="1 2">
    <name type="scientific">Salipaludibacillus aurantiacus</name>
    <dbReference type="NCBI Taxonomy" id="1601833"/>
    <lineage>
        <taxon>Bacteria</taxon>
        <taxon>Bacillati</taxon>
        <taxon>Bacillota</taxon>
        <taxon>Bacilli</taxon>
        <taxon>Bacillales</taxon>
        <taxon>Bacillaceae</taxon>
    </lineage>
</organism>
<accession>A0A1H9S661</accession>
<keyword evidence="2" id="KW-1185">Reference proteome</keyword>
<dbReference type="Gene3D" id="3.40.50.1240">
    <property type="entry name" value="Phosphoglycerate mutase-like"/>
    <property type="match status" value="1"/>
</dbReference>
<evidence type="ECO:0008006" key="3">
    <source>
        <dbReference type="Google" id="ProtNLM"/>
    </source>
</evidence>